<keyword evidence="2" id="KW-0539">Nucleus</keyword>
<dbReference type="InterPro" id="IPR036910">
    <property type="entry name" value="HMG_box_dom_sf"/>
</dbReference>
<dbReference type="GO" id="GO:0007420">
    <property type="term" value="P:brain development"/>
    <property type="evidence" value="ECO:0007669"/>
    <property type="project" value="TreeGrafter"/>
</dbReference>
<dbReference type="AlphaFoldDB" id="A0A6A4VM38"/>
<proteinExistence type="predicted"/>
<dbReference type="GO" id="GO:0001228">
    <property type="term" value="F:DNA-binding transcription activator activity, RNA polymerase II-specific"/>
    <property type="evidence" value="ECO:0007669"/>
    <property type="project" value="TreeGrafter"/>
</dbReference>
<feature type="domain" description="HMG box" evidence="4">
    <location>
        <begin position="47"/>
        <end position="114"/>
    </location>
</feature>
<reference evidence="5 6" key="1">
    <citation type="submission" date="2019-07" db="EMBL/GenBank/DDBJ databases">
        <title>Draft genome assembly of a fouling barnacle, Amphibalanus amphitrite (Darwin, 1854): The first reference genome for Thecostraca.</title>
        <authorList>
            <person name="Kim W."/>
        </authorList>
    </citation>
    <scope>NUCLEOTIDE SEQUENCE [LARGE SCALE GENOMIC DNA]</scope>
    <source>
        <strain evidence="5">SNU_AA5</strain>
        <tissue evidence="5">Soma without cirri and trophi</tissue>
    </source>
</reference>
<evidence type="ECO:0000256" key="1">
    <source>
        <dbReference type="ARBA" id="ARBA00023125"/>
    </source>
</evidence>
<dbReference type="Proteomes" id="UP000440578">
    <property type="component" value="Unassembled WGS sequence"/>
</dbReference>
<dbReference type="Gene3D" id="1.10.30.10">
    <property type="entry name" value="High mobility group box domain"/>
    <property type="match status" value="1"/>
</dbReference>
<accession>A0A6A4VM38</accession>
<dbReference type="PROSITE" id="PS50118">
    <property type="entry name" value="HMG_BOX_2"/>
    <property type="match status" value="1"/>
</dbReference>
<feature type="region of interest" description="Disordered" evidence="3">
    <location>
        <begin position="114"/>
        <end position="164"/>
    </location>
</feature>
<sequence>MCANAMAINLNQFQIRYPDFPKYLWESPTPYSDAMNIKKSRRNPEHTKRPLNTFMLFAKIQREYITANFSCNHSEISKALGRLWQDLSKDEKEPFMRGAKTLVELHRLEYPDYKYRPRKKGQPKETVSKTTASPAAKKSSSRQERKPVMAASYMSPASPPGLTADPRYLGGGGSPLSAVAAPDSPLSSCYGGVSPLSPAGSSHCQASPASVLHTPYSPVPSIGSSSGYESEMSSGLAVHELSAGAAEEAAFYDMSPAGHCPFSPEPEADMDLELRELDVQPLDEESSLLNPLAMFPVLDLCSDDLDDLAFAL</sequence>
<dbReference type="GO" id="GO:0005634">
    <property type="term" value="C:nucleus"/>
    <property type="evidence" value="ECO:0007669"/>
    <property type="project" value="UniProtKB-UniRule"/>
</dbReference>
<dbReference type="InterPro" id="IPR009071">
    <property type="entry name" value="HMG_box_dom"/>
</dbReference>
<dbReference type="EMBL" id="VIIS01001671">
    <property type="protein sequence ID" value="KAF0294693.1"/>
    <property type="molecule type" value="Genomic_DNA"/>
</dbReference>
<feature type="compositionally biased region" description="Low complexity" evidence="3">
    <location>
        <begin position="128"/>
        <end position="138"/>
    </location>
</feature>
<organism evidence="5 6">
    <name type="scientific">Amphibalanus amphitrite</name>
    <name type="common">Striped barnacle</name>
    <name type="synonym">Balanus amphitrite</name>
    <dbReference type="NCBI Taxonomy" id="1232801"/>
    <lineage>
        <taxon>Eukaryota</taxon>
        <taxon>Metazoa</taxon>
        <taxon>Ecdysozoa</taxon>
        <taxon>Arthropoda</taxon>
        <taxon>Crustacea</taxon>
        <taxon>Multicrustacea</taxon>
        <taxon>Cirripedia</taxon>
        <taxon>Thoracica</taxon>
        <taxon>Thoracicalcarea</taxon>
        <taxon>Balanomorpha</taxon>
        <taxon>Balanoidea</taxon>
        <taxon>Balanidae</taxon>
        <taxon>Amphibalaninae</taxon>
        <taxon>Amphibalanus</taxon>
    </lineage>
</organism>
<evidence type="ECO:0000313" key="6">
    <source>
        <dbReference type="Proteomes" id="UP000440578"/>
    </source>
</evidence>
<feature type="DNA-binding region" description="HMG box" evidence="2">
    <location>
        <begin position="47"/>
        <end position="114"/>
    </location>
</feature>
<dbReference type="GO" id="GO:0000978">
    <property type="term" value="F:RNA polymerase II cis-regulatory region sequence-specific DNA binding"/>
    <property type="evidence" value="ECO:0007669"/>
    <property type="project" value="TreeGrafter"/>
</dbReference>
<evidence type="ECO:0000256" key="3">
    <source>
        <dbReference type="SAM" id="MobiDB-lite"/>
    </source>
</evidence>
<dbReference type="GO" id="GO:0030182">
    <property type="term" value="P:neuron differentiation"/>
    <property type="evidence" value="ECO:0007669"/>
    <property type="project" value="TreeGrafter"/>
</dbReference>
<dbReference type="InterPro" id="IPR050140">
    <property type="entry name" value="SRY-related_HMG-box_TF-like"/>
</dbReference>
<dbReference type="GO" id="GO:0000122">
    <property type="term" value="P:negative regulation of transcription by RNA polymerase II"/>
    <property type="evidence" value="ECO:0007669"/>
    <property type="project" value="TreeGrafter"/>
</dbReference>
<gene>
    <name evidence="5" type="primary">Sox14_0</name>
    <name evidence="5" type="ORF">FJT64_007667</name>
</gene>
<dbReference type="SMART" id="SM00398">
    <property type="entry name" value="HMG"/>
    <property type="match status" value="1"/>
</dbReference>
<evidence type="ECO:0000313" key="5">
    <source>
        <dbReference type="EMBL" id="KAF0294693.1"/>
    </source>
</evidence>
<dbReference type="PANTHER" id="PTHR10270:SF327">
    <property type="entry name" value="PROTEIN CBG16280"/>
    <property type="match status" value="1"/>
</dbReference>
<dbReference type="Pfam" id="PF00505">
    <property type="entry name" value="HMG_box"/>
    <property type="match status" value="1"/>
</dbReference>
<evidence type="ECO:0000259" key="4">
    <source>
        <dbReference type="PROSITE" id="PS50118"/>
    </source>
</evidence>
<dbReference type="OrthoDB" id="6247875at2759"/>
<dbReference type="SUPFAM" id="SSF47095">
    <property type="entry name" value="HMG-box"/>
    <property type="match status" value="1"/>
</dbReference>
<evidence type="ECO:0000256" key="2">
    <source>
        <dbReference type="PROSITE-ProRule" id="PRU00267"/>
    </source>
</evidence>
<dbReference type="PANTHER" id="PTHR10270">
    <property type="entry name" value="SOX TRANSCRIPTION FACTOR"/>
    <property type="match status" value="1"/>
</dbReference>
<keyword evidence="1 2" id="KW-0238">DNA-binding</keyword>
<protein>
    <submittedName>
        <fullName evidence="5">Putative transcription factor SOX-14</fullName>
    </submittedName>
</protein>
<keyword evidence="6" id="KW-1185">Reference proteome</keyword>
<comment type="caution">
    <text evidence="5">The sequence shown here is derived from an EMBL/GenBank/DDBJ whole genome shotgun (WGS) entry which is preliminary data.</text>
</comment>
<name>A0A6A4VM38_AMPAM</name>